<organism evidence="1 2">
    <name type="scientific">Gossypium tomentosum</name>
    <name type="common">Hawaiian cotton</name>
    <name type="synonym">Gossypium sandvicense</name>
    <dbReference type="NCBI Taxonomy" id="34277"/>
    <lineage>
        <taxon>Eukaryota</taxon>
        <taxon>Viridiplantae</taxon>
        <taxon>Streptophyta</taxon>
        <taxon>Embryophyta</taxon>
        <taxon>Tracheophyta</taxon>
        <taxon>Spermatophyta</taxon>
        <taxon>Magnoliopsida</taxon>
        <taxon>eudicotyledons</taxon>
        <taxon>Gunneridae</taxon>
        <taxon>Pentapetalae</taxon>
        <taxon>rosids</taxon>
        <taxon>malvids</taxon>
        <taxon>Malvales</taxon>
        <taxon>Malvaceae</taxon>
        <taxon>Malvoideae</taxon>
        <taxon>Gossypium</taxon>
    </lineage>
</organism>
<keyword evidence="2" id="KW-1185">Reference proteome</keyword>
<evidence type="ECO:0000313" key="1">
    <source>
        <dbReference type="EMBL" id="TYI29640.1"/>
    </source>
</evidence>
<proteinExistence type="predicted"/>
<gene>
    <name evidence="1" type="ORF">ES332_A05G330900v1</name>
</gene>
<dbReference type="Proteomes" id="UP000322667">
    <property type="component" value="Chromosome A05"/>
</dbReference>
<reference evidence="1 2" key="1">
    <citation type="submission" date="2019-07" db="EMBL/GenBank/DDBJ databases">
        <title>WGS assembly of Gossypium tomentosum.</title>
        <authorList>
            <person name="Chen Z.J."/>
            <person name="Sreedasyam A."/>
            <person name="Ando A."/>
            <person name="Song Q."/>
            <person name="De L."/>
            <person name="Hulse-Kemp A."/>
            <person name="Ding M."/>
            <person name="Ye W."/>
            <person name="Kirkbride R."/>
            <person name="Jenkins J."/>
            <person name="Plott C."/>
            <person name="Lovell J."/>
            <person name="Lin Y.-M."/>
            <person name="Vaughn R."/>
            <person name="Liu B."/>
            <person name="Li W."/>
            <person name="Simpson S."/>
            <person name="Scheffler B."/>
            <person name="Saski C."/>
            <person name="Grover C."/>
            <person name="Hu G."/>
            <person name="Conover J."/>
            <person name="Carlson J."/>
            <person name="Shu S."/>
            <person name="Boston L."/>
            <person name="Williams M."/>
            <person name="Peterson D."/>
            <person name="Mcgee K."/>
            <person name="Jones D."/>
            <person name="Wendel J."/>
            <person name="Stelly D."/>
            <person name="Grimwood J."/>
            <person name="Schmutz J."/>
        </authorList>
    </citation>
    <scope>NUCLEOTIDE SEQUENCE [LARGE SCALE GENOMIC DNA]</scope>
    <source>
        <strain evidence="1">7179.01</strain>
    </source>
</reference>
<evidence type="ECO:0000313" key="2">
    <source>
        <dbReference type="Proteomes" id="UP000322667"/>
    </source>
</evidence>
<dbReference type="EMBL" id="CM017614">
    <property type="protein sequence ID" value="TYI29640.1"/>
    <property type="molecule type" value="Genomic_DNA"/>
</dbReference>
<protein>
    <submittedName>
        <fullName evidence="1">Uncharacterized protein</fullName>
    </submittedName>
</protein>
<accession>A0A5D2QQL7</accession>
<sequence length="30" mass="3893">MLVVEELVRRTMSFQRFRKIIWYYRYGFGF</sequence>
<name>A0A5D2QQL7_GOSTO</name>
<dbReference type="AlphaFoldDB" id="A0A5D2QQL7"/>